<organism evidence="1 2">
    <name type="scientific">Nonomuraea composti</name>
    <dbReference type="NCBI Taxonomy" id="2720023"/>
    <lineage>
        <taxon>Bacteria</taxon>
        <taxon>Bacillati</taxon>
        <taxon>Actinomycetota</taxon>
        <taxon>Actinomycetes</taxon>
        <taxon>Streptosporangiales</taxon>
        <taxon>Streptosporangiaceae</taxon>
        <taxon>Nonomuraea</taxon>
    </lineage>
</organism>
<proteinExistence type="predicted"/>
<evidence type="ECO:0000313" key="2">
    <source>
        <dbReference type="Proteomes" id="UP000696294"/>
    </source>
</evidence>
<keyword evidence="2" id="KW-1185">Reference proteome</keyword>
<dbReference type="EMBL" id="JAATEP010000049">
    <property type="protein sequence ID" value="NJP96409.1"/>
    <property type="molecule type" value="Genomic_DNA"/>
</dbReference>
<protein>
    <submittedName>
        <fullName evidence="1">Uncharacterized protein</fullName>
    </submittedName>
</protein>
<name>A0ABX1BKW4_9ACTN</name>
<sequence>MKREDRRRSRQDESIPAFEWTLFPPLTGGTLRIRTTSCCGAFELAFLNGKYLVLRPLDEQGAYEETGRGRYHAAVAAYVALVRQHRQDHRRRGEAADFDPLVDGGI</sequence>
<accession>A0ABX1BKW4</accession>
<dbReference type="RefSeq" id="WP_168018006.1">
    <property type="nucleotide sequence ID" value="NZ_JAATEP010000049.1"/>
</dbReference>
<gene>
    <name evidence="1" type="ORF">HCN51_44455</name>
</gene>
<reference evidence="1 2" key="1">
    <citation type="submission" date="2020-03" db="EMBL/GenBank/DDBJ databases">
        <title>WGS of actinomycetes isolated from Thailand.</title>
        <authorList>
            <person name="Thawai C."/>
        </authorList>
    </citation>
    <scope>NUCLEOTIDE SEQUENCE [LARGE SCALE GENOMIC DNA]</scope>
    <source>
        <strain evidence="1 2">FMUSA5-5</strain>
    </source>
</reference>
<dbReference type="Proteomes" id="UP000696294">
    <property type="component" value="Unassembled WGS sequence"/>
</dbReference>
<evidence type="ECO:0000313" key="1">
    <source>
        <dbReference type="EMBL" id="NJP96409.1"/>
    </source>
</evidence>
<comment type="caution">
    <text evidence="1">The sequence shown here is derived from an EMBL/GenBank/DDBJ whole genome shotgun (WGS) entry which is preliminary data.</text>
</comment>